<keyword evidence="4" id="KW-1185">Reference proteome</keyword>
<dbReference type="SUPFAM" id="SSF53474">
    <property type="entry name" value="alpha/beta-Hydrolases"/>
    <property type="match status" value="1"/>
</dbReference>
<accession>I1GZV8</accession>
<reference evidence="3" key="3">
    <citation type="submission" date="2018-08" db="UniProtKB">
        <authorList>
            <consortium name="EnsemblPlants"/>
        </authorList>
    </citation>
    <scope>IDENTIFICATION</scope>
    <source>
        <strain evidence="3">cv. Bd21</strain>
    </source>
</reference>
<dbReference type="CDD" id="cd00519">
    <property type="entry name" value="Lipase_3"/>
    <property type="match status" value="1"/>
</dbReference>
<sequence length="473" mass="53010">MDGRDEYFSDFMVLRPDKGGARNLAHLLCSCDVTDNDAVEFPAGTAPVAERWHRWVIFVSVVAQMVLMWVKTPMARLGTAIEYWMNLVTDNGGGVLMLIWNTIRGRRQIPDSKSANYRSFIGLMDTRIELDKRINPGDSNYHAALGIMASKLAYENELVIESVVENHWQMKFLEFFNCSNEFRGDRTTQAFMMADKAADAAELAVVAFRGTQPFDAEQWCTDVDLSWYEIPGVGKVHGGFMKALGLQRNAGWPAEITADPDRPFAYYAVRDALRRFLAESPRARFVVTGHSLGGALAVLFPAILALHGEHELLGRLQGVYTYGQPRVGDAGLAEFVERHLDSNGNNKYLRFVYCNDVVTRVPYDGLLFTHFGRCVYFDSLYRARGLEEQEEVPNRNYFSPAFLVPKYANAAWELARGFLMGYVGGAEYAEGWAMRVARVAGLVVPGLPPHAPRDYVNATRLAAASLDLLLHDH</sequence>
<name>I1GZV8_BRADI</name>
<organism evidence="3">
    <name type="scientific">Brachypodium distachyon</name>
    <name type="common">Purple false brome</name>
    <name type="synonym">Trachynia distachya</name>
    <dbReference type="NCBI Taxonomy" id="15368"/>
    <lineage>
        <taxon>Eukaryota</taxon>
        <taxon>Viridiplantae</taxon>
        <taxon>Streptophyta</taxon>
        <taxon>Embryophyta</taxon>
        <taxon>Tracheophyta</taxon>
        <taxon>Spermatophyta</taxon>
        <taxon>Magnoliopsida</taxon>
        <taxon>Liliopsida</taxon>
        <taxon>Poales</taxon>
        <taxon>Poaceae</taxon>
        <taxon>BOP clade</taxon>
        <taxon>Pooideae</taxon>
        <taxon>Stipodae</taxon>
        <taxon>Brachypodieae</taxon>
        <taxon>Brachypodium</taxon>
    </lineage>
</organism>
<dbReference type="InterPro" id="IPR002921">
    <property type="entry name" value="Fungal_lipase-type"/>
</dbReference>
<dbReference type="eggNOG" id="KOG4569">
    <property type="taxonomic scope" value="Eukaryota"/>
</dbReference>
<dbReference type="Pfam" id="PF01764">
    <property type="entry name" value="Lipase_3"/>
    <property type="match status" value="1"/>
</dbReference>
<proteinExistence type="predicted"/>
<protein>
    <recommendedName>
        <fullName evidence="1">Fungal lipase-type domain-containing protein</fullName>
    </recommendedName>
</protein>
<dbReference type="EnsemblPlants" id="KQK19042">
    <property type="protein sequence ID" value="KQK19042"/>
    <property type="gene ID" value="BRADI_1g46090v3"/>
</dbReference>
<dbReference type="Gramene" id="KQK19042">
    <property type="protein sequence ID" value="KQK19042"/>
    <property type="gene ID" value="BRADI_1g46090v3"/>
</dbReference>
<dbReference type="PANTHER" id="PTHR46086:SF10">
    <property type="entry name" value="OS06G0210900 PROTEIN"/>
    <property type="match status" value="1"/>
</dbReference>
<reference evidence="2 3" key="1">
    <citation type="journal article" date="2010" name="Nature">
        <title>Genome sequencing and analysis of the model grass Brachypodium distachyon.</title>
        <authorList>
            <consortium name="International Brachypodium Initiative"/>
        </authorList>
    </citation>
    <scope>NUCLEOTIDE SEQUENCE [LARGE SCALE GENOMIC DNA]</scope>
    <source>
        <strain evidence="2 3">Bd21</strain>
    </source>
</reference>
<dbReference type="GO" id="GO:0004806">
    <property type="term" value="F:triacylglycerol lipase activity"/>
    <property type="evidence" value="ECO:0007669"/>
    <property type="project" value="InterPro"/>
</dbReference>
<dbReference type="OrthoDB" id="438440at2759"/>
<evidence type="ECO:0000259" key="1">
    <source>
        <dbReference type="Pfam" id="PF01764"/>
    </source>
</evidence>
<dbReference type="InterPro" id="IPR044819">
    <property type="entry name" value="OBL-like"/>
</dbReference>
<dbReference type="HOGENOM" id="CLU_032957_2_0_1"/>
<evidence type="ECO:0000313" key="4">
    <source>
        <dbReference type="Proteomes" id="UP000008810"/>
    </source>
</evidence>
<dbReference type="EMBL" id="CM000880">
    <property type="protein sequence ID" value="KQK19042.1"/>
    <property type="molecule type" value="Genomic_DNA"/>
</dbReference>
<evidence type="ECO:0000313" key="2">
    <source>
        <dbReference type="EMBL" id="KQK19042.1"/>
    </source>
</evidence>
<dbReference type="Gene3D" id="3.40.50.1820">
    <property type="entry name" value="alpha/beta hydrolase"/>
    <property type="match status" value="1"/>
</dbReference>
<dbReference type="PANTHER" id="PTHR46086">
    <property type="entry name" value="ALPHA/BETA-HYDROLASES SUPERFAMILY PROTEIN"/>
    <property type="match status" value="1"/>
</dbReference>
<evidence type="ECO:0000313" key="3">
    <source>
        <dbReference type="EnsemblPlants" id="KQK19042"/>
    </source>
</evidence>
<dbReference type="RefSeq" id="XP_014752092.1">
    <property type="nucleotide sequence ID" value="XM_014896606.2"/>
</dbReference>
<dbReference type="KEGG" id="bdi:100828252"/>
<dbReference type="GO" id="GO:0006629">
    <property type="term" value="P:lipid metabolic process"/>
    <property type="evidence" value="ECO:0007669"/>
    <property type="project" value="InterPro"/>
</dbReference>
<dbReference type="InterPro" id="IPR029058">
    <property type="entry name" value="AB_hydrolase_fold"/>
</dbReference>
<gene>
    <name evidence="3" type="primary">LOC100828252</name>
    <name evidence="2" type="ORF">BRADI_1g46090v3</name>
</gene>
<dbReference type="AlphaFoldDB" id="I1GZV8"/>
<reference evidence="2" key="2">
    <citation type="submission" date="2017-06" db="EMBL/GenBank/DDBJ databases">
        <title>WGS assembly of Brachypodium distachyon.</title>
        <authorList>
            <consortium name="The International Brachypodium Initiative"/>
            <person name="Lucas S."/>
            <person name="Harmon-Smith M."/>
            <person name="Lail K."/>
            <person name="Tice H."/>
            <person name="Grimwood J."/>
            <person name="Bruce D."/>
            <person name="Barry K."/>
            <person name="Shu S."/>
            <person name="Lindquist E."/>
            <person name="Wang M."/>
            <person name="Pitluck S."/>
            <person name="Vogel J.P."/>
            <person name="Garvin D.F."/>
            <person name="Mockler T.C."/>
            <person name="Schmutz J."/>
            <person name="Rokhsar D."/>
            <person name="Bevan M.W."/>
        </authorList>
    </citation>
    <scope>NUCLEOTIDE SEQUENCE</scope>
    <source>
        <strain evidence="2">Bd21</strain>
    </source>
</reference>
<feature type="domain" description="Fungal lipase-type" evidence="1">
    <location>
        <begin position="205"/>
        <end position="363"/>
    </location>
</feature>
<dbReference type="Proteomes" id="UP000008810">
    <property type="component" value="Chromosome 1"/>
</dbReference>
<dbReference type="GeneID" id="100828252"/>
<dbReference type="OMA" id="CWNEFSG"/>